<evidence type="ECO:0000259" key="3">
    <source>
        <dbReference type="Pfam" id="PF02221"/>
    </source>
</evidence>
<evidence type="ECO:0000256" key="1">
    <source>
        <dbReference type="ARBA" id="ARBA00022729"/>
    </source>
</evidence>
<reference evidence="4" key="1">
    <citation type="submission" date="2022-03" db="EMBL/GenBank/DDBJ databases">
        <authorList>
            <person name="Tunstrom K."/>
        </authorList>
    </citation>
    <scope>NUCLEOTIDE SEQUENCE</scope>
</reference>
<feature type="chain" id="PRO_5043695464" description="MD-2-related lipid-recognition domain-containing protein" evidence="2">
    <location>
        <begin position="23"/>
        <end position="191"/>
    </location>
</feature>
<protein>
    <recommendedName>
        <fullName evidence="3">MD-2-related lipid-recognition domain-containing protein</fullName>
    </recommendedName>
</protein>
<keyword evidence="1 2" id="KW-0732">Signal</keyword>
<gene>
    <name evidence="4" type="ORF">EEDITHA_LOCUS22412</name>
</gene>
<dbReference type="Gene3D" id="2.70.220.10">
    <property type="entry name" value="Ganglioside GM2 activator"/>
    <property type="match status" value="1"/>
</dbReference>
<evidence type="ECO:0000313" key="5">
    <source>
        <dbReference type="Proteomes" id="UP001153954"/>
    </source>
</evidence>
<organism evidence="4 5">
    <name type="scientific">Euphydryas editha</name>
    <name type="common">Edith's checkerspot</name>
    <dbReference type="NCBI Taxonomy" id="104508"/>
    <lineage>
        <taxon>Eukaryota</taxon>
        <taxon>Metazoa</taxon>
        <taxon>Ecdysozoa</taxon>
        <taxon>Arthropoda</taxon>
        <taxon>Hexapoda</taxon>
        <taxon>Insecta</taxon>
        <taxon>Pterygota</taxon>
        <taxon>Neoptera</taxon>
        <taxon>Endopterygota</taxon>
        <taxon>Lepidoptera</taxon>
        <taxon>Glossata</taxon>
        <taxon>Ditrysia</taxon>
        <taxon>Papilionoidea</taxon>
        <taxon>Nymphalidae</taxon>
        <taxon>Nymphalinae</taxon>
        <taxon>Euphydryas</taxon>
    </lineage>
</organism>
<dbReference type="Proteomes" id="UP001153954">
    <property type="component" value="Unassembled WGS sequence"/>
</dbReference>
<feature type="signal peptide" evidence="2">
    <location>
        <begin position="1"/>
        <end position="22"/>
    </location>
</feature>
<dbReference type="InterPro" id="IPR003172">
    <property type="entry name" value="ML_dom"/>
</dbReference>
<proteinExistence type="predicted"/>
<feature type="domain" description="MD-2-related lipid-recognition" evidence="3">
    <location>
        <begin position="36"/>
        <end position="179"/>
    </location>
</feature>
<evidence type="ECO:0000256" key="2">
    <source>
        <dbReference type="SAM" id="SignalP"/>
    </source>
</evidence>
<name>A0AAU9VB66_EUPED</name>
<dbReference type="InterPro" id="IPR036846">
    <property type="entry name" value="GM2-AP_sf"/>
</dbReference>
<evidence type="ECO:0000313" key="4">
    <source>
        <dbReference type="EMBL" id="CAH2108478.1"/>
    </source>
</evidence>
<comment type="caution">
    <text evidence="4">The sequence shown here is derived from an EMBL/GenBank/DDBJ whole genome shotgun (WGS) entry which is preliminary data.</text>
</comment>
<dbReference type="Pfam" id="PF02221">
    <property type="entry name" value="E1_DerP2_DerF2"/>
    <property type="match status" value="1"/>
</dbReference>
<dbReference type="AlphaFoldDB" id="A0AAU9VB66"/>
<dbReference type="EMBL" id="CAKOGL010000031">
    <property type="protein sequence ID" value="CAH2108478.1"/>
    <property type="molecule type" value="Genomic_DNA"/>
</dbReference>
<accession>A0AAU9VB66</accession>
<dbReference type="SUPFAM" id="SSF63707">
    <property type="entry name" value="Ganglioside M2 (gm2) activator"/>
    <property type="match status" value="1"/>
</dbReference>
<sequence>MNSLQLIVESLLLLAIIPNIFSEENDVYYVAEFTDEIRDCDDFENDVFKCNSLTVSHITGDGDEEGKLGLSGKLELLADIIDEYTIDLKVWKETDLSKEFMYAISGNICGTLKKEDTPWWPFVKSLNTSECPIKHGEYPVDNMVLSLDFARGVLRHEFVGEYIIELSIVDQLEKQLSCHILSAGISERTKE</sequence>
<keyword evidence="5" id="KW-1185">Reference proteome</keyword>